<feature type="transmembrane region" description="Helical" evidence="2">
    <location>
        <begin position="185"/>
        <end position="209"/>
    </location>
</feature>
<comment type="caution">
    <text evidence="3">The sequence shown here is derived from an EMBL/GenBank/DDBJ whole genome shotgun (WGS) entry which is preliminary data.</text>
</comment>
<dbReference type="PIRSF" id="PIRSF010219">
    <property type="entry name" value="UCP010219"/>
    <property type="match status" value="1"/>
</dbReference>
<feature type="compositionally biased region" description="Low complexity" evidence="1">
    <location>
        <begin position="229"/>
        <end position="242"/>
    </location>
</feature>
<reference evidence="3 4" key="1">
    <citation type="submission" date="2024-09" db="EMBL/GenBank/DDBJ databases">
        <authorList>
            <person name="Lee S.D."/>
        </authorList>
    </citation>
    <scope>NUCLEOTIDE SEQUENCE [LARGE SCALE GENOMIC DNA]</scope>
    <source>
        <strain evidence="3 4">N8-3</strain>
    </source>
</reference>
<feature type="transmembrane region" description="Helical" evidence="2">
    <location>
        <begin position="81"/>
        <end position="99"/>
    </location>
</feature>
<dbReference type="Pfam" id="PF11361">
    <property type="entry name" value="DUF3159"/>
    <property type="match status" value="1"/>
</dbReference>
<organism evidence="3 4">
    <name type="scientific">Streptacidiphilus cavernicola</name>
    <dbReference type="NCBI Taxonomy" id="3342716"/>
    <lineage>
        <taxon>Bacteria</taxon>
        <taxon>Bacillati</taxon>
        <taxon>Actinomycetota</taxon>
        <taxon>Actinomycetes</taxon>
        <taxon>Kitasatosporales</taxon>
        <taxon>Streptomycetaceae</taxon>
        <taxon>Streptacidiphilus</taxon>
    </lineage>
</organism>
<feature type="transmembrane region" description="Helical" evidence="2">
    <location>
        <begin position="160"/>
        <end position="179"/>
    </location>
</feature>
<gene>
    <name evidence="3" type="ORF">ACEZDE_18600</name>
</gene>
<feature type="region of interest" description="Disordered" evidence="1">
    <location>
        <begin position="220"/>
        <end position="242"/>
    </location>
</feature>
<evidence type="ECO:0000313" key="3">
    <source>
        <dbReference type="EMBL" id="MFC1418624.1"/>
    </source>
</evidence>
<dbReference type="Proteomes" id="UP001592531">
    <property type="component" value="Unassembled WGS sequence"/>
</dbReference>
<dbReference type="RefSeq" id="WP_380537421.1">
    <property type="nucleotide sequence ID" value="NZ_JBHFAB010000013.1"/>
</dbReference>
<keyword evidence="2" id="KW-1133">Transmembrane helix</keyword>
<feature type="transmembrane region" description="Helical" evidence="2">
    <location>
        <begin position="111"/>
        <end position="139"/>
    </location>
</feature>
<accession>A0ABV6VXZ3</accession>
<protein>
    <submittedName>
        <fullName evidence="3">DUF3159 domain-containing protein</fullName>
    </submittedName>
</protein>
<evidence type="ECO:0000256" key="1">
    <source>
        <dbReference type="SAM" id="MobiDB-lite"/>
    </source>
</evidence>
<sequence>MSHSHRSTEAPEQTAGKAAVDTSLIDAFGGVRGMVDMTVPGFVFVLIYTITKDLALSSWSAFGITVLLALVRVARRETLKHAFGGVLGVAIGAFVAMKSGKAEDFYLPSMIYGVVLGLVYLVSVLVRWPLVGMMLGPILGENMTWRTQNPGRLAAYTKATWVWIALFALRAAILFPLYWAHKVTWLGVAKIGLGVPPWLVAIYLSWLILSKAPPPIKVVQAEDAEAGEEPAAAQQPAEAERR</sequence>
<dbReference type="InterPro" id="IPR016566">
    <property type="entry name" value="UCP010219"/>
</dbReference>
<dbReference type="EMBL" id="JBHFAB010000013">
    <property type="protein sequence ID" value="MFC1418624.1"/>
    <property type="molecule type" value="Genomic_DNA"/>
</dbReference>
<proteinExistence type="predicted"/>
<feature type="transmembrane region" description="Helical" evidence="2">
    <location>
        <begin position="33"/>
        <end position="50"/>
    </location>
</feature>
<feature type="transmembrane region" description="Helical" evidence="2">
    <location>
        <begin position="56"/>
        <end position="74"/>
    </location>
</feature>
<evidence type="ECO:0000256" key="2">
    <source>
        <dbReference type="SAM" id="Phobius"/>
    </source>
</evidence>
<evidence type="ECO:0000313" key="4">
    <source>
        <dbReference type="Proteomes" id="UP001592531"/>
    </source>
</evidence>
<name>A0ABV6VXZ3_9ACTN</name>
<keyword evidence="4" id="KW-1185">Reference proteome</keyword>
<keyword evidence="2" id="KW-0812">Transmembrane</keyword>
<keyword evidence="2" id="KW-0472">Membrane</keyword>